<gene>
    <name evidence="1" type="ORF">PRVXT_000470</name>
</gene>
<dbReference type="RefSeq" id="WP_350344096.1">
    <property type="nucleotide sequence ID" value="NZ_CP158367.1"/>
</dbReference>
<dbReference type="EMBL" id="CP158367">
    <property type="protein sequence ID" value="XBX75351.1"/>
    <property type="molecule type" value="Genomic_DNA"/>
</dbReference>
<organism evidence="1">
    <name type="scientific">Proteinivorax tanatarense</name>
    <dbReference type="NCBI Taxonomy" id="1260629"/>
    <lineage>
        <taxon>Bacteria</taxon>
        <taxon>Bacillati</taxon>
        <taxon>Bacillota</taxon>
        <taxon>Clostridia</taxon>
        <taxon>Eubacteriales</taxon>
        <taxon>Proteinivoracaceae</taxon>
        <taxon>Proteinivorax</taxon>
    </lineage>
</organism>
<name>A0AAU7VN43_9FIRM</name>
<reference evidence="1" key="1">
    <citation type="journal article" date="2013" name="Extremophiles">
        <title>Proteinivorax tanatarense gen. nov., sp. nov., an anaerobic, haloalkaliphilic, proteolytic bacterium isolated from a decaying algal bloom, and proposal of Proteinivoraceae fam. nov.</title>
        <authorList>
            <person name="Kevbrin V."/>
            <person name="Boltyanskaya Y."/>
            <person name="Zhilina T."/>
            <person name="Kolganova T."/>
            <person name="Lavrentjeva E."/>
            <person name="Kuznetsov B."/>
        </authorList>
    </citation>
    <scope>NUCLEOTIDE SEQUENCE</scope>
    <source>
        <strain evidence="1">Z-910T</strain>
    </source>
</reference>
<accession>A0AAU7VN43</accession>
<proteinExistence type="predicted"/>
<protein>
    <submittedName>
        <fullName evidence="1">Uncharacterized protein</fullName>
    </submittedName>
</protein>
<dbReference type="AlphaFoldDB" id="A0AAU7VN43"/>
<reference evidence="1" key="2">
    <citation type="submission" date="2024-06" db="EMBL/GenBank/DDBJ databases">
        <authorList>
            <person name="Petrova K.O."/>
            <person name="Toshchakov S.V."/>
            <person name="Boltjanskaja Y.V."/>
            <person name="Kevbrin V."/>
        </authorList>
    </citation>
    <scope>NUCLEOTIDE SEQUENCE</scope>
    <source>
        <strain evidence="1">Z-910T</strain>
    </source>
</reference>
<sequence>MKEVRLGDVQFTPRVSEEIIDQFIRDLPEHKKESLYEIMKQLSDHDLIELQGFKYSQDEDC</sequence>
<evidence type="ECO:0000313" key="1">
    <source>
        <dbReference type="EMBL" id="XBX75351.1"/>
    </source>
</evidence>